<keyword evidence="3" id="KW-1185">Reference proteome</keyword>
<dbReference type="PRINTS" id="PR00412">
    <property type="entry name" value="EPOXHYDRLASE"/>
</dbReference>
<organism evidence="2 3">
    <name type="scientific">Conexibacter arvalis</name>
    <dbReference type="NCBI Taxonomy" id="912552"/>
    <lineage>
        <taxon>Bacteria</taxon>
        <taxon>Bacillati</taxon>
        <taxon>Actinomycetota</taxon>
        <taxon>Thermoleophilia</taxon>
        <taxon>Solirubrobacterales</taxon>
        <taxon>Conexibacteraceae</taxon>
        <taxon>Conexibacter</taxon>
    </lineage>
</organism>
<dbReference type="InterPro" id="IPR000639">
    <property type="entry name" value="Epox_hydrolase-like"/>
</dbReference>
<evidence type="ECO:0000259" key="1">
    <source>
        <dbReference type="Pfam" id="PF00561"/>
    </source>
</evidence>
<proteinExistence type="predicted"/>
<dbReference type="InterPro" id="IPR029058">
    <property type="entry name" value="AB_hydrolase_fold"/>
</dbReference>
<feature type="domain" description="AB hydrolase-1" evidence="1">
    <location>
        <begin position="28"/>
        <end position="265"/>
    </location>
</feature>
<dbReference type="Gene3D" id="3.40.50.1820">
    <property type="entry name" value="alpha/beta hydrolase"/>
    <property type="match status" value="1"/>
</dbReference>
<sequence>MAVDWREHARWLRVDDRWVNVVELGAGPPILFVHGLSGCWQNWLGQLPVLADRHRVIAVDLPGFGGSELPAREITIAGYAAFLDRLCDLLGVDEPLTVVGNSMGGFVAAELAIAVPERVERLVLVSAAGISSDRLRHQPAMTVARAVGIVTAWAASRHEALARRPGLRRVALSLVARHPERLSAPLAFELMRGSGKAGFLPGLAAVIGYPLRDRLERIACPTLIVWGEDDRVVPVRDAGRFERLIPNARAVVLPDTGHVAMIERPTIFNGLLESFLAE</sequence>
<evidence type="ECO:0000313" key="2">
    <source>
        <dbReference type="EMBL" id="MBB4664608.1"/>
    </source>
</evidence>
<protein>
    <submittedName>
        <fullName evidence="2">Pimeloyl-ACP methyl ester carboxylesterase</fullName>
    </submittedName>
</protein>
<dbReference type="PANTHER" id="PTHR43798:SF33">
    <property type="entry name" value="HYDROLASE, PUTATIVE (AFU_ORTHOLOGUE AFUA_2G14860)-RELATED"/>
    <property type="match status" value="1"/>
</dbReference>
<reference evidence="2 3" key="1">
    <citation type="submission" date="2020-08" db="EMBL/GenBank/DDBJ databases">
        <title>Genomic Encyclopedia of Archaeal and Bacterial Type Strains, Phase II (KMG-II): from individual species to whole genera.</title>
        <authorList>
            <person name="Goeker M."/>
        </authorList>
    </citation>
    <scope>NUCLEOTIDE SEQUENCE [LARGE SCALE GENOMIC DNA]</scope>
    <source>
        <strain evidence="2 3">DSM 23288</strain>
    </source>
</reference>
<accession>A0A840IKY8</accession>
<name>A0A840IKY8_9ACTN</name>
<dbReference type="AlphaFoldDB" id="A0A840IKY8"/>
<dbReference type="EMBL" id="JACHNU010000008">
    <property type="protein sequence ID" value="MBB4664608.1"/>
    <property type="molecule type" value="Genomic_DNA"/>
</dbReference>
<dbReference type="InterPro" id="IPR050266">
    <property type="entry name" value="AB_hydrolase_sf"/>
</dbReference>
<dbReference type="GO" id="GO:0003824">
    <property type="term" value="F:catalytic activity"/>
    <property type="evidence" value="ECO:0007669"/>
    <property type="project" value="InterPro"/>
</dbReference>
<comment type="caution">
    <text evidence="2">The sequence shown here is derived from an EMBL/GenBank/DDBJ whole genome shotgun (WGS) entry which is preliminary data.</text>
</comment>
<dbReference type="Proteomes" id="UP000585272">
    <property type="component" value="Unassembled WGS sequence"/>
</dbReference>
<dbReference type="Pfam" id="PF00561">
    <property type="entry name" value="Abhydrolase_1"/>
    <property type="match status" value="1"/>
</dbReference>
<dbReference type="SUPFAM" id="SSF53474">
    <property type="entry name" value="alpha/beta-Hydrolases"/>
    <property type="match status" value="1"/>
</dbReference>
<dbReference type="PANTHER" id="PTHR43798">
    <property type="entry name" value="MONOACYLGLYCEROL LIPASE"/>
    <property type="match status" value="1"/>
</dbReference>
<dbReference type="GO" id="GO:0016020">
    <property type="term" value="C:membrane"/>
    <property type="evidence" value="ECO:0007669"/>
    <property type="project" value="TreeGrafter"/>
</dbReference>
<dbReference type="PRINTS" id="PR00111">
    <property type="entry name" value="ABHYDROLASE"/>
</dbReference>
<evidence type="ECO:0000313" key="3">
    <source>
        <dbReference type="Proteomes" id="UP000585272"/>
    </source>
</evidence>
<gene>
    <name evidence="2" type="ORF">BDZ31_004223</name>
</gene>
<dbReference type="RefSeq" id="WP_183344801.1">
    <property type="nucleotide sequence ID" value="NZ_JACHNU010000008.1"/>
</dbReference>
<dbReference type="InterPro" id="IPR000073">
    <property type="entry name" value="AB_hydrolase_1"/>
</dbReference>